<proteinExistence type="predicted"/>
<dbReference type="Proteomes" id="UP000799538">
    <property type="component" value="Unassembled WGS sequence"/>
</dbReference>
<dbReference type="EMBL" id="ML992505">
    <property type="protein sequence ID" value="KAF2224345.1"/>
    <property type="molecule type" value="Genomic_DNA"/>
</dbReference>
<name>A0A6A6GF68_9PEZI</name>
<reference evidence="2" key="1">
    <citation type="journal article" date="2020" name="Stud. Mycol.">
        <title>101 Dothideomycetes genomes: A test case for predicting lifestyles and emergence of pathogens.</title>
        <authorList>
            <person name="Haridas S."/>
            <person name="Albert R."/>
            <person name="Binder M."/>
            <person name="Bloem J."/>
            <person name="LaButti K."/>
            <person name="Salamov A."/>
            <person name="Andreopoulos B."/>
            <person name="Baker S."/>
            <person name="Barry K."/>
            <person name="Bills G."/>
            <person name="Bluhm B."/>
            <person name="Cannon C."/>
            <person name="Castanera R."/>
            <person name="Culley D."/>
            <person name="Daum C."/>
            <person name="Ezra D."/>
            <person name="Gonzalez J."/>
            <person name="Henrissat B."/>
            <person name="Kuo A."/>
            <person name="Liang C."/>
            <person name="Lipzen A."/>
            <person name="Lutzoni F."/>
            <person name="Magnuson J."/>
            <person name="Mondo S."/>
            <person name="Nolan M."/>
            <person name="Ohm R."/>
            <person name="Pangilinan J."/>
            <person name="Park H.-J."/>
            <person name="Ramirez L."/>
            <person name="Alfaro M."/>
            <person name="Sun H."/>
            <person name="Tritt A."/>
            <person name="Yoshinaga Y."/>
            <person name="Zwiers L.-H."/>
            <person name="Turgeon B."/>
            <person name="Goodwin S."/>
            <person name="Spatafora J."/>
            <person name="Crous P."/>
            <person name="Grigoriev I."/>
        </authorList>
    </citation>
    <scope>NUCLEOTIDE SEQUENCE [LARGE SCALE GENOMIC DNA]</scope>
    <source>
        <strain evidence="2">CECT 20119</strain>
    </source>
</reference>
<dbReference type="AlphaFoldDB" id="A0A6A6GF68"/>
<evidence type="ECO:0000313" key="1">
    <source>
        <dbReference type="EMBL" id="KAF2224345.1"/>
    </source>
</evidence>
<keyword evidence="2" id="KW-1185">Reference proteome</keyword>
<protein>
    <submittedName>
        <fullName evidence="1">Uncharacterized protein</fullName>
    </submittedName>
</protein>
<dbReference type="OrthoDB" id="10361064at2759"/>
<gene>
    <name evidence="1" type="ORF">BDZ85DRAFT_100691</name>
</gene>
<sequence>MRVPWHTTDKAVRPKSYSWMSKPPDTECWSSNPACVASRSFPSRSLYTTTMHLCVLTVVAKDAPRAGDPHRRGKNAKKECCNNIMCFQIFPVCCVTEVVHGGCTGATYHFTVAPSGLPRGRTWCDGK</sequence>
<evidence type="ECO:0000313" key="2">
    <source>
        <dbReference type="Proteomes" id="UP000799538"/>
    </source>
</evidence>
<accession>A0A6A6GF68</accession>
<organism evidence="1 2">
    <name type="scientific">Elsinoe ampelina</name>
    <dbReference type="NCBI Taxonomy" id="302913"/>
    <lineage>
        <taxon>Eukaryota</taxon>
        <taxon>Fungi</taxon>
        <taxon>Dikarya</taxon>
        <taxon>Ascomycota</taxon>
        <taxon>Pezizomycotina</taxon>
        <taxon>Dothideomycetes</taxon>
        <taxon>Dothideomycetidae</taxon>
        <taxon>Myriangiales</taxon>
        <taxon>Elsinoaceae</taxon>
        <taxon>Elsinoe</taxon>
    </lineage>
</organism>